<name>A0A2N1MC71_9GLOM</name>
<sequence>MLIRCQRAVMQILMMALLENFHPLIAEAQRVTGIKSSIWKVCNGLQAHARCMGVRRSANIT</sequence>
<dbReference type="EMBL" id="LLXL01000526">
    <property type="protein sequence ID" value="PKK71381.1"/>
    <property type="molecule type" value="Genomic_DNA"/>
</dbReference>
<dbReference type="EMBL" id="LLXL01003154">
    <property type="protein sequence ID" value="PKK59228.1"/>
    <property type="molecule type" value="Genomic_DNA"/>
</dbReference>
<dbReference type="Proteomes" id="UP000233469">
    <property type="component" value="Unassembled WGS sequence"/>
</dbReference>
<comment type="caution">
    <text evidence="2">The sequence shown here is derived from an EMBL/GenBank/DDBJ whole genome shotgun (WGS) entry which is preliminary data.</text>
</comment>
<gene>
    <name evidence="3" type="ORF">RhiirC2_744720</name>
    <name evidence="2" type="ORF">RhiirC2_762883</name>
</gene>
<feature type="chain" id="PRO_5014562600" evidence="1">
    <location>
        <begin position="29"/>
        <end position="61"/>
    </location>
</feature>
<reference evidence="2 4" key="1">
    <citation type="submission" date="2016-04" db="EMBL/GenBank/DDBJ databases">
        <title>Genome analyses suggest a sexual origin of heterokaryosis in a supposedly ancient asexual fungus.</title>
        <authorList>
            <person name="Ropars J."/>
            <person name="Sedzielewska K."/>
            <person name="Noel J."/>
            <person name="Charron P."/>
            <person name="Farinelli L."/>
            <person name="Marton T."/>
            <person name="Kruger M."/>
            <person name="Pelin A."/>
            <person name="Brachmann A."/>
            <person name="Corradi N."/>
        </authorList>
    </citation>
    <scope>NUCLEOTIDE SEQUENCE [LARGE SCALE GENOMIC DNA]</scope>
    <source>
        <strain evidence="2 4">C2</strain>
    </source>
</reference>
<accession>A0A2N1MC71</accession>
<dbReference type="AlphaFoldDB" id="A0A2N1MC71"/>
<protein>
    <submittedName>
        <fullName evidence="2">Uncharacterized protein</fullName>
    </submittedName>
</protein>
<reference evidence="2 4" key="2">
    <citation type="submission" date="2017-10" db="EMBL/GenBank/DDBJ databases">
        <title>Extensive intraspecific genome diversity in a model arbuscular mycorrhizal fungus.</title>
        <authorList>
            <person name="Chen E.C.H."/>
            <person name="Morin E."/>
            <person name="Baudet D."/>
            <person name="Noel J."/>
            <person name="Ndikumana S."/>
            <person name="Charron P."/>
            <person name="St-Onge C."/>
            <person name="Giorgi J."/>
            <person name="Grigoriev I.V."/>
            <person name="Roux C."/>
            <person name="Martin F.M."/>
            <person name="Corradi N."/>
        </authorList>
    </citation>
    <scope>NUCLEOTIDE SEQUENCE [LARGE SCALE GENOMIC DNA]</scope>
    <source>
        <strain evidence="2 4">C2</strain>
    </source>
</reference>
<keyword evidence="1" id="KW-0732">Signal</keyword>
<proteinExistence type="predicted"/>
<evidence type="ECO:0000313" key="3">
    <source>
        <dbReference type="EMBL" id="PKK71381.1"/>
    </source>
</evidence>
<evidence type="ECO:0000313" key="4">
    <source>
        <dbReference type="Proteomes" id="UP000233469"/>
    </source>
</evidence>
<organism evidence="2 4">
    <name type="scientific">Rhizophagus irregularis</name>
    <dbReference type="NCBI Taxonomy" id="588596"/>
    <lineage>
        <taxon>Eukaryota</taxon>
        <taxon>Fungi</taxon>
        <taxon>Fungi incertae sedis</taxon>
        <taxon>Mucoromycota</taxon>
        <taxon>Glomeromycotina</taxon>
        <taxon>Glomeromycetes</taxon>
        <taxon>Glomerales</taxon>
        <taxon>Glomeraceae</taxon>
        <taxon>Rhizophagus</taxon>
    </lineage>
</organism>
<feature type="signal peptide" evidence="1">
    <location>
        <begin position="1"/>
        <end position="28"/>
    </location>
</feature>
<evidence type="ECO:0000256" key="1">
    <source>
        <dbReference type="SAM" id="SignalP"/>
    </source>
</evidence>
<evidence type="ECO:0000313" key="2">
    <source>
        <dbReference type="EMBL" id="PKK59228.1"/>
    </source>
</evidence>